<evidence type="ECO:0000313" key="4">
    <source>
        <dbReference type="Proteomes" id="UP001501000"/>
    </source>
</evidence>
<feature type="domain" description="DUF4328" evidence="2">
    <location>
        <begin position="45"/>
        <end position="199"/>
    </location>
</feature>
<keyword evidence="4" id="KW-1185">Reference proteome</keyword>
<sequence length="214" mass="22960">MLRNPKDLAFAVSALLGATVLADALGLFAASELWTAATDSTPGDVSALDLALALLTGTALLQLLLLVATGTVFIVWFHRLRLNAEVWAGDFQSRTPGWAVGGWFVPVAGFWIPRAIAADIWRASRPDPSAPDRRGEFLLLNGWWLVFVADVVLGRVAAWRLGRAETFEAYASATWWLLASGALGMAAAVLAILFVRRLTSMQHAKATGMISAAQ</sequence>
<dbReference type="InterPro" id="IPR025565">
    <property type="entry name" value="DUF4328"/>
</dbReference>
<organism evidence="3 4">
    <name type="scientific">Streptomyces gulbargensis</name>
    <dbReference type="NCBI Taxonomy" id="364901"/>
    <lineage>
        <taxon>Bacteria</taxon>
        <taxon>Bacillati</taxon>
        <taxon>Actinomycetota</taxon>
        <taxon>Actinomycetes</taxon>
        <taxon>Kitasatosporales</taxon>
        <taxon>Streptomycetaceae</taxon>
        <taxon>Streptomyces</taxon>
    </lineage>
</organism>
<reference evidence="4" key="1">
    <citation type="journal article" date="2019" name="Int. J. Syst. Evol. Microbiol.">
        <title>The Global Catalogue of Microorganisms (GCM) 10K type strain sequencing project: providing services to taxonomists for standard genome sequencing and annotation.</title>
        <authorList>
            <consortium name="The Broad Institute Genomics Platform"/>
            <consortium name="The Broad Institute Genome Sequencing Center for Infectious Disease"/>
            <person name="Wu L."/>
            <person name="Ma J."/>
        </authorList>
    </citation>
    <scope>NUCLEOTIDE SEQUENCE [LARGE SCALE GENOMIC DNA]</scope>
    <source>
        <strain evidence="4">JCM 16956</strain>
    </source>
</reference>
<feature type="transmembrane region" description="Helical" evidence="1">
    <location>
        <begin position="50"/>
        <end position="77"/>
    </location>
</feature>
<dbReference type="Pfam" id="PF14219">
    <property type="entry name" value="DUF4328"/>
    <property type="match status" value="1"/>
</dbReference>
<name>A0ABP7LD11_9ACTN</name>
<dbReference type="RefSeq" id="WP_345278435.1">
    <property type="nucleotide sequence ID" value="NZ_BAABAJ010000002.1"/>
</dbReference>
<evidence type="ECO:0000313" key="3">
    <source>
        <dbReference type="EMBL" id="GAA3898572.1"/>
    </source>
</evidence>
<dbReference type="Proteomes" id="UP001501000">
    <property type="component" value="Unassembled WGS sequence"/>
</dbReference>
<protein>
    <recommendedName>
        <fullName evidence="2">DUF4328 domain-containing protein</fullName>
    </recommendedName>
</protein>
<feature type="transmembrane region" description="Helical" evidence="1">
    <location>
        <begin position="138"/>
        <end position="161"/>
    </location>
</feature>
<evidence type="ECO:0000259" key="2">
    <source>
        <dbReference type="Pfam" id="PF14219"/>
    </source>
</evidence>
<comment type="caution">
    <text evidence="3">The sequence shown here is derived from an EMBL/GenBank/DDBJ whole genome shotgun (WGS) entry which is preliminary data.</text>
</comment>
<feature type="transmembrane region" description="Helical" evidence="1">
    <location>
        <begin position="173"/>
        <end position="195"/>
    </location>
</feature>
<evidence type="ECO:0000256" key="1">
    <source>
        <dbReference type="SAM" id="Phobius"/>
    </source>
</evidence>
<accession>A0ABP7LD11</accession>
<proteinExistence type="predicted"/>
<keyword evidence="1" id="KW-0472">Membrane</keyword>
<dbReference type="EMBL" id="BAABAJ010000002">
    <property type="protein sequence ID" value="GAA3898572.1"/>
    <property type="molecule type" value="Genomic_DNA"/>
</dbReference>
<keyword evidence="1" id="KW-0812">Transmembrane</keyword>
<gene>
    <name evidence="3" type="ORF">GCM10022244_05990</name>
</gene>
<keyword evidence="1" id="KW-1133">Transmembrane helix</keyword>